<evidence type="ECO:0000313" key="2">
    <source>
        <dbReference type="Proteomes" id="UP001254832"/>
    </source>
</evidence>
<name>A0AAP5LPF3_PAEAM</name>
<sequence>MTSIITELNPELMQWFNGQHLQHKKHEAMQLLTVSEDAWPHQAMISVGELVAISPTVLRLALWSGTQTSQNMERTGKATLVAIVDHQLLTIRLALRALPPLPGSVHPRDRYEGEIRSIRVDHAPYADITSGITFQLKDEPGTLKRWEETIAELRL</sequence>
<dbReference type="Proteomes" id="UP001254832">
    <property type="component" value="Unassembled WGS sequence"/>
</dbReference>
<dbReference type="SUPFAM" id="SSF50475">
    <property type="entry name" value="FMN-binding split barrel"/>
    <property type="match status" value="1"/>
</dbReference>
<accession>A0AAP5LPF3</accession>
<dbReference type="RefSeq" id="WP_200956180.1">
    <property type="nucleotide sequence ID" value="NZ_JAVDTR010000002.1"/>
</dbReference>
<reference evidence="1" key="1">
    <citation type="submission" date="2023-07" db="EMBL/GenBank/DDBJ databases">
        <title>Sorghum-associated microbial communities from plants grown in Nebraska, USA.</title>
        <authorList>
            <person name="Schachtman D."/>
        </authorList>
    </citation>
    <scope>NUCLEOTIDE SEQUENCE</scope>
    <source>
        <strain evidence="1">BE80</strain>
    </source>
</reference>
<dbReference type="EMBL" id="JAVDTR010000002">
    <property type="protein sequence ID" value="MDR6722434.1"/>
    <property type="molecule type" value="Genomic_DNA"/>
</dbReference>
<organism evidence="1 2">
    <name type="scientific">Paenibacillus amylolyticus</name>
    <dbReference type="NCBI Taxonomy" id="1451"/>
    <lineage>
        <taxon>Bacteria</taxon>
        <taxon>Bacillati</taxon>
        <taxon>Bacillota</taxon>
        <taxon>Bacilli</taxon>
        <taxon>Bacillales</taxon>
        <taxon>Paenibacillaceae</taxon>
        <taxon>Paenibacillus</taxon>
    </lineage>
</organism>
<dbReference type="InterPro" id="IPR012349">
    <property type="entry name" value="Split_barrel_FMN-bd"/>
</dbReference>
<evidence type="ECO:0000313" key="1">
    <source>
        <dbReference type="EMBL" id="MDR6722434.1"/>
    </source>
</evidence>
<evidence type="ECO:0008006" key="3">
    <source>
        <dbReference type="Google" id="ProtNLM"/>
    </source>
</evidence>
<gene>
    <name evidence="1" type="ORF">J2W91_000882</name>
</gene>
<comment type="caution">
    <text evidence="1">The sequence shown here is derived from an EMBL/GenBank/DDBJ whole genome shotgun (WGS) entry which is preliminary data.</text>
</comment>
<dbReference type="AlphaFoldDB" id="A0AAP5LPF3"/>
<protein>
    <recommendedName>
        <fullName evidence="3">Pyridoxamine 5'-phosphate oxidase family protein</fullName>
    </recommendedName>
</protein>
<proteinExistence type="predicted"/>
<dbReference type="Gene3D" id="2.30.110.10">
    <property type="entry name" value="Electron Transport, Fmn-binding Protein, Chain A"/>
    <property type="match status" value="1"/>
</dbReference>